<dbReference type="InterPro" id="IPR015353">
    <property type="entry name" value="Rubisco_LSMT_subst-bd"/>
</dbReference>
<sequence>MLPYLGLVALGGTDAFLLESLFRNSVWGHLELPVSRANEETICRIIQDACHSALSYYHTTIEEDEKLMEKEFKNPRSEIAVAIRAERRR</sequence>
<proteinExistence type="predicted"/>
<dbReference type="OrthoDB" id="2789670at2759"/>
<protein>
    <recommendedName>
        <fullName evidence="1">Rubisco LSMT substrate-binding domain-containing protein</fullName>
    </recommendedName>
</protein>
<dbReference type="AlphaFoldDB" id="A0A835V0B6"/>
<dbReference type="InterPro" id="IPR036464">
    <property type="entry name" value="Rubisco_LSMT_subst-bd_sf"/>
</dbReference>
<organism evidence="2 3">
    <name type="scientific">Vanilla planifolia</name>
    <name type="common">Vanilla</name>
    <dbReference type="NCBI Taxonomy" id="51239"/>
    <lineage>
        <taxon>Eukaryota</taxon>
        <taxon>Viridiplantae</taxon>
        <taxon>Streptophyta</taxon>
        <taxon>Embryophyta</taxon>
        <taxon>Tracheophyta</taxon>
        <taxon>Spermatophyta</taxon>
        <taxon>Magnoliopsida</taxon>
        <taxon>Liliopsida</taxon>
        <taxon>Asparagales</taxon>
        <taxon>Orchidaceae</taxon>
        <taxon>Vanilloideae</taxon>
        <taxon>Vanilleae</taxon>
        <taxon>Vanilla</taxon>
    </lineage>
</organism>
<evidence type="ECO:0000259" key="1">
    <source>
        <dbReference type="Pfam" id="PF09273"/>
    </source>
</evidence>
<comment type="caution">
    <text evidence="2">The sequence shown here is derived from an EMBL/GenBank/DDBJ whole genome shotgun (WGS) entry which is preliminary data.</text>
</comment>
<keyword evidence="3" id="KW-1185">Reference proteome</keyword>
<name>A0A835V0B6_VANPL</name>
<evidence type="ECO:0000313" key="2">
    <source>
        <dbReference type="EMBL" id="KAG0480143.1"/>
    </source>
</evidence>
<evidence type="ECO:0000313" key="3">
    <source>
        <dbReference type="Proteomes" id="UP000636800"/>
    </source>
</evidence>
<dbReference type="EMBL" id="JADCNL010000005">
    <property type="protein sequence ID" value="KAG0480143.1"/>
    <property type="molecule type" value="Genomic_DNA"/>
</dbReference>
<feature type="domain" description="Rubisco LSMT substrate-binding" evidence="1">
    <location>
        <begin position="1"/>
        <end position="89"/>
    </location>
</feature>
<dbReference type="Proteomes" id="UP000636800">
    <property type="component" value="Chromosome 5"/>
</dbReference>
<reference evidence="2 3" key="1">
    <citation type="journal article" date="2020" name="Nat. Food">
        <title>A phased Vanilla planifolia genome enables genetic improvement of flavour and production.</title>
        <authorList>
            <person name="Hasing T."/>
            <person name="Tang H."/>
            <person name="Brym M."/>
            <person name="Khazi F."/>
            <person name="Huang T."/>
            <person name="Chambers A.H."/>
        </authorList>
    </citation>
    <scope>NUCLEOTIDE SEQUENCE [LARGE SCALE GENOMIC DNA]</scope>
    <source>
        <tissue evidence="2">Leaf</tissue>
    </source>
</reference>
<gene>
    <name evidence="2" type="ORF">HPP92_011001</name>
</gene>
<dbReference type="SUPFAM" id="SSF81822">
    <property type="entry name" value="RuBisCo LSMT C-terminal, substrate-binding domain"/>
    <property type="match status" value="1"/>
</dbReference>
<dbReference type="Pfam" id="PF09273">
    <property type="entry name" value="Rubis-subs-bind"/>
    <property type="match status" value="1"/>
</dbReference>
<accession>A0A835V0B6</accession>
<dbReference type="Gene3D" id="3.90.1420.10">
    <property type="entry name" value="Rubisco LSMT, substrate-binding domain"/>
    <property type="match status" value="1"/>
</dbReference>